<dbReference type="Proteomes" id="UP001364890">
    <property type="component" value="Unassembled WGS sequence"/>
</dbReference>
<keyword evidence="2" id="KW-1185">Reference proteome</keyword>
<organism evidence="1 2">
    <name type="scientific">Psychrobacillus mangrovi</name>
    <dbReference type="NCBI Taxonomy" id="3117745"/>
    <lineage>
        <taxon>Bacteria</taxon>
        <taxon>Bacillati</taxon>
        <taxon>Bacillota</taxon>
        <taxon>Bacilli</taxon>
        <taxon>Bacillales</taxon>
        <taxon>Bacillaceae</taxon>
        <taxon>Psychrobacillus</taxon>
    </lineage>
</organism>
<gene>
    <name evidence="1" type="ORF">WAX74_13235</name>
</gene>
<reference evidence="1 2" key="1">
    <citation type="submission" date="2024-01" db="EMBL/GenBank/DDBJ databases">
        <title>Seven novel Bacillus-like species.</title>
        <authorList>
            <person name="Liu G."/>
        </authorList>
    </citation>
    <scope>NUCLEOTIDE SEQUENCE [LARGE SCALE GENOMIC DNA]</scope>
    <source>
        <strain evidence="1 2">FJAT-51614</strain>
    </source>
</reference>
<dbReference type="EMBL" id="JBAWSY010000010">
    <property type="protein sequence ID" value="MEI4770593.1"/>
    <property type="molecule type" value="Genomic_DNA"/>
</dbReference>
<protein>
    <recommendedName>
        <fullName evidence="3">PAC domain-containing protein</fullName>
    </recommendedName>
</protein>
<comment type="caution">
    <text evidence="1">The sequence shown here is derived from an EMBL/GenBank/DDBJ whole genome shotgun (WGS) entry which is preliminary data.</text>
</comment>
<dbReference type="RefSeq" id="WP_336498254.1">
    <property type="nucleotide sequence ID" value="NZ_JBAWSY010000010.1"/>
</dbReference>
<accession>A0ABU8F6F3</accession>
<proteinExistence type="predicted"/>
<sequence length="94" mass="10956">MGKSIWEFVNSDSNDLDSDFIMIFREGKKIEPEPFIQKLRKGDVTECWGKLQQSVIYNHKPVIQAIIHDVTDKKKYEIFGSNDLPRSVNRIDQS</sequence>
<evidence type="ECO:0000313" key="2">
    <source>
        <dbReference type="Proteomes" id="UP001364890"/>
    </source>
</evidence>
<evidence type="ECO:0008006" key="3">
    <source>
        <dbReference type="Google" id="ProtNLM"/>
    </source>
</evidence>
<evidence type="ECO:0000313" key="1">
    <source>
        <dbReference type="EMBL" id="MEI4770593.1"/>
    </source>
</evidence>
<name>A0ABU8F6F3_9BACI</name>